<dbReference type="AlphaFoldDB" id="A0A3D3RDQ5"/>
<reference evidence="2 3" key="1">
    <citation type="journal article" date="2018" name="Nat. Biotechnol.">
        <title>A standardized bacterial taxonomy based on genome phylogeny substantially revises the tree of life.</title>
        <authorList>
            <person name="Parks D.H."/>
            <person name="Chuvochina M."/>
            <person name="Waite D.W."/>
            <person name="Rinke C."/>
            <person name="Skarshewski A."/>
            <person name="Chaumeil P.A."/>
            <person name="Hugenholtz P."/>
        </authorList>
    </citation>
    <scope>NUCLEOTIDE SEQUENCE [LARGE SCALE GENOMIC DNA]</scope>
    <source>
        <strain evidence="2">UBA9375</strain>
    </source>
</reference>
<evidence type="ECO:0000313" key="3">
    <source>
        <dbReference type="Proteomes" id="UP000263642"/>
    </source>
</evidence>
<sequence length="326" mass="37516">MVFGAGKVVFLSGITLLLGFQLFSVADEKQEQKADDSNIEIMRHLLNAWSIRTKEKRTEPLRFVQEPVMQYQDPRYKVTKGAIWRLGDKGRPRAYVAVEMDHPQDTAGRATFEFVSMSEGPFRIDGQNVSWQPWEVDAKFQPFPDGPHPADTPEGRLDQMEQMAIRFSAEEMLGRELIHLNLHPIPFDRYQTTEDKNSDAAVFFFERGFNPEVFLIFETDGKTWNYGCARLSAAANLVKLDGKEVWSCPKISVRPKEDQIRYQWTNGYTANRHVFHLPRELKSSQFRFDRNRVIPLKKNSVEGKPQPVPAEAEDVKPVPNKETESP</sequence>
<protein>
    <submittedName>
        <fullName evidence="2">Uncharacterized protein</fullName>
    </submittedName>
</protein>
<feature type="compositionally biased region" description="Basic and acidic residues" evidence="1">
    <location>
        <begin position="313"/>
        <end position="326"/>
    </location>
</feature>
<comment type="caution">
    <text evidence="2">The sequence shown here is derived from an EMBL/GenBank/DDBJ whole genome shotgun (WGS) entry which is preliminary data.</text>
</comment>
<evidence type="ECO:0000256" key="1">
    <source>
        <dbReference type="SAM" id="MobiDB-lite"/>
    </source>
</evidence>
<dbReference type="Proteomes" id="UP000263642">
    <property type="component" value="Unassembled WGS sequence"/>
</dbReference>
<proteinExistence type="predicted"/>
<feature type="region of interest" description="Disordered" evidence="1">
    <location>
        <begin position="297"/>
        <end position="326"/>
    </location>
</feature>
<evidence type="ECO:0000313" key="2">
    <source>
        <dbReference type="EMBL" id="HCO26252.1"/>
    </source>
</evidence>
<name>A0A3D3RDQ5_9PLAN</name>
<accession>A0A3D3RDQ5</accession>
<organism evidence="2 3">
    <name type="scientific">Gimesia maris</name>
    <dbReference type="NCBI Taxonomy" id="122"/>
    <lineage>
        <taxon>Bacteria</taxon>
        <taxon>Pseudomonadati</taxon>
        <taxon>Planctomycetota</taxon>
        <taxon>Planctomycetia</taxon>
        <taxon>Planctomycetales</taxon>
        <taxon>Planctomycetaceae</taxon>
        <taxon>Gimesia</taxon>
    </lineage>
</organism>
<dbReference type="EMBL" id="DQAY01000154">
    <property type="protein sequence ID" value="HCO26252.1"/>
    <property type="molecule type" value="Genomic_DNA"/>
</dbReference>
<gene>
    <name evidence="2" type="ORF">DIT97_25750</name>
</gene>